<feature type="chain" id="PRO_5002981749" evidence="1">
    <location>
        <begin position="26"/>
        <end position="305"/>
    </location>
</feature>
<keyword evidence="3" id="KW-1185">Reference proteome</keyword>
<dbReference type="KEGG" id="cai:Caci_6272"/>
<organism evidence="2 3">
    <name type="scientific">Catenulispora acidiphila (strain DSM 44928 / JCM 14897 / NBRC 102108 / NRRL B-24433 / ID139908)</name>
    <dbReference type="NCBI Taxonomy" id="479433"/>
    <lineage>
        <taxon>Bacteria</taxon>
        <taxon>Bacillati</taxon>
        <taxon>Actinomycetota</taxon>
        <taxon>Actinomycetes</taxon>
        <taxon>Catenulisporales</taxon>
        <taxon>Catenulisporaceae</taxon>
        <taxon>Catenulispora</taxon>
    </lineage>
</organism>
<dbReference type="EMBL" id="CP001700">
    <property type="protein sequence ID" value="ACU75126.1"/>
    <property type="molecule type" value="Genomic_DNA"/>
</dbReference>
<sequence precursor="true">MRSVVAAAVLSGLLALAGCSSGAHAAHQRAARAATPDSIGASRPSWILTKVALNALASNPNVRARLSGAQIFEILSGAERPATALPVVPTMSFKSFATLQDTLSRGSLPPDIRAVIYDAEHWSQTPSKEQRDPASFYQRAADLVHAHGLIFIATPAMDLVNADGGKAADPAAAFVDRHIGSDAARDADVVDIQAQSLERDAAKYGGFVEQVTSQIRAVNPKAVVVAGLSTNPPGTGITPEMLVAAMLATGDRTTGFWMNVPGKGDDCPTCNQPRPDIAVAALEDGRLARLPRVFGSVNALPNPPS</sequence>
<keyword evidence="1" id="KW-0732">Signal</keyword>
<dbReference type="InParanoid" id="C7QK52"/>
<dbReference type="AlphaFoldDB" id="C7QK52"/>
<dbReference type="HOGENOM" id="CLU_911176_0_0_11"/>
<evidence type="ECO:0000313" key="2">
    <source>
        <dbReference type="EMBL" id="ACU75126.1"/>
    </source>
</evidence>
<evidence type="ECO:0000256" key="1">
    <source>
        <dbReference type="SAM" id="SignalP"/>
    </source>
</evidence>
<dbReference type="Proteomes" id="UP000000851">
    <property type="component" value="Chromosome"/>
</dbReference>
<dbReference type="PROSITE" id="PS51257">
    <property type="entry name" value="PROKAR_LIPOPROTEIN"/>
    <property type="match status" value="1"/>
</dbReference>
<gene>
    <name evidence="2" type="ordered locus">Caci_6272</name>
</gene>
<dbReference type="STRING" id="479433.Caci_6272"/>
<reference evidence="2 3" key="1">
    <citation type="journal article" date="2009" name="Stand. Genomic Sci.">
        <title>Complete genome sequence of Catenulispora acidiphila type strain (ID 139908).</title>
        <authorList>
            <person name="Copeland A."/>
            <person name="Lapidus A."/>
            <person name="Glavina Del Rio T."/>
            <person name="Nolan M."/>
            <person name="Lucas S."/>
            <person name="Chen F."/>
            <person name="Tice H."/>
            <person name="Cheng J.F."/>
            <person name="Bruce D."/>
            <person name="Goodwin L."/>
            <person name="Pitluck S."/>
            <person name="Mikhailova N."/>
            <person name="Pati A."/>
            <person name="Ivanova N."/>
            <person name="Mavromatis K."/>
            <person name="Chen A."/>
            <person name="Palaniappan K."/>
            <person name="Chain P."/>
            <person name="Land M."/>
            <person name="Hauser L."/>
            <person name="Chang Y.J."/>
            <person name="Jeffries C.D."/>
            <person name="Chertkov O."/>
            <person name="Brettin T."/>
            <person name="Detter J.C."/>
            <person name="Han C."/>
            <person name="Ali Z."/>
            <person name="Tindall B.J."/>
            <person name="Goker M."/>
            <person name="Bristow J."/>
            <person name="Eisen J.A."/>
            <person name="Markowitz V."/>
            <person name="Hugenholtz P."/>
            <person name="Kyrpides N.C."/>
            <person name="Klenk H.P."/>
        </authorList>
    </citation>
    <scope>NUCLEOTIDE SEQUENCE [LARGE SCALE GENOMIC DNA]</scope>
    <source>
        <strain evidence="3">DSM 44928 / JCM 14897 / NBRC 102108 / NRRL B-24433 / ID139908</strain>
    </source>
</reference>
<feature type="signal peptide" evidence="1">
    <location>
        <begin position="1"/>
        <end position="25"/>
    </location>
</feature>
<accession>C7QK52</accession>
<evidence type="ECO:0000313" key="3">
    <source>
        <dbReference type="Proteomes" id="UP000000851"/>
    </source>
</evidence>
<name>C7QK52_CATAD</name>
<proteinExistence type="predicted"/>
<protein>
    <submittedName>
        <fullName evidence="2">Uncharacterized protein</fullName>
    </submittedName>
</protein>
<dbReference type="eggNOG" id="ENOG50336VX">
    <property type="taxonomic scope" value="Bacteria"/>
</dbReference>